<evidence type="ECO:0000313" key="3">
    <source>
        <dbReference type="Proteomes" id="UP001232584"/>
    </source>
</evidence>
<comment type="caution">
    <text evidence="2">The sequence shown here is derived from an EMBL/GenBank/DDBJ whole genome shotgun (WGS) entry which is preliminary data.</text>
</comment>
<dbReference type="InterPro" id="IPR000182">
    <property type="entry name" value="GNAT_dom"/>
</dbReference>
<dbReference type="InterPro" id="IPR016181">
    <property type="entry name" value="Acyl_CoA_acyltransferase"/>
</dbReference>
<dbReference type="Gene3D" id="3.40.630.30">
    <property type="match status" value="1"/>
</dbReference>
<proteinExistence type="predicted"/>
<name>A0ABU0MZU6_9FIRM</name>
<evidence type="ECO:0000259" key="1">
    <source>
        <dbReference type="PROSITE" id="PS51186"/>
    </source>
</evidence>
<dbReference type="Proteomes" id="UP001232584">
    <property type="component" value="Unassembled WGS sequence"/>
</dbReference>
<protein>
    <submittedName>
        <fullName evidence="2">GNAT superfamily N-acetyltransferase</fullName>
    </submittedName>
</protein>
<accession>A0ABU0MZU6</accession>
<dbReference type="PROSITE" id="PS51186">
    <property type="entry name" value="GNAT"/>
    <property type="match status" value="1"/>
</dbReference>
<gene>
    <name evidence="2" type="ORF">QOZ92_001553</name>
</gene>
<dbReference type="Pfam" id="PF00583">
    <property type="entry name" value="Acetyltransf_1"/>
    <property type="match status" value="1"/>
</dbReference>
<dbReference type="EMBL" id="JAUSWG010000005">
    <property type="protein sequence ID" value="MDQ0556439.1"/>
    <property type="molecule type" value="Genomic_DNA"/>
</dbReference>
<keyword evidence="3" id="KW-1185">Reference proteome</keyword>
<evidence type="ECO:0000313" key="2">
    <source>
        <dbReference type="EMBL" id="MDQ0556439.1"/>
    </source>
</evidence>
<dbReference type="CDD" id="cd04301">
    <property type="entry name" value="NAT_SF"/>
    <property type="match status" value="1"/>
</dbReference>
<dbReference type="RefSeq" id="WP_307505605.1">
    <property type="nucleotide sequence ID" value="NZ_BAAACE010000021.1"/>
</dbReference>
<sequence>MILINIMIILIICFLLRKIHILKNNYNNLFEKYNREKHSRYIREEIDNEYRQNKLRIKKTEVKLDVGLNLLVDDILDIENSGSIYIYSSEDIRDVKYCDKYRGIARIETSNYLFRKNCVSIERLGVDEEYRHKYIGTFLVKRAIEWAKLRDKDSIYLNACGLEDKKSSKPLKEFYRKCGFIDTREDKYNMVLHLKKNI</sequence>
<feature type="domain" description="N-acetyltransferase" evidence="1">
    <location>
        <begin position="44"/>
        <end position="198"/>
    </location>
</feature>
<dbReference type="SUPFAM" id="SSF55729">
    <property type="entry name" value="Acyl-CoA N-acyltransferases (Nat)"/>
    <property type="match status" value="1"/>
</dbReference>
<reference evidence="2 3" key="1">
    <citation type="submission" date="2023-07" db="EMBL/GenBank/DDBJ databases">
        <title>Genomic Encyclopedia of Type Strains, Phase IV (KMG-IV): sequencing the most valuable type-strain genomes for metagenomic binning, comparative biology and taxonomic classification.</title>
        <authorList>
            <person name="Goeker M."/>
        </authorList>
    </citation>
    <scope>NUCLEOTIDE SEQUENCE [LARGE SCALE GENOMIC DNA]</scope>
    <source>
        <strain evidence="2 3">DSM 15049</strain>
    </source>
</reference>
<organism evidence="2 3">
    <name type="scientific">Paraclostridium ghonii</name>
    <dbReference type="NCBI Taxonomy" id="29358"/>
    <lineage>
        <taxon>Bacteria</taxon>
        <taxon>Bacillati</taxon>
        <taxon>Bacillota</taxon>
        <taxon>Clostridia</taxon>
        <taxon>Peptostreptococcales</taxon>
        <taxon>Peptostreptococcaceae</taxon>
        <taxon>Paraclostridium</taxon>
    </lineage>
</organism>